<evidence type="ECO:0000256" key="5">
    <source>
        <dbReference type="ARBA" id="ARBA00012827"/>
    </source>
</evidence>
<comment type="catalytic activity">
    <reaction evidence="1">
        <text>2 6,7-dimethyl-8-(1-D-ribityl)lumazine + H(+) = 5-amino-6-(D-ribitylamino)uracil + riboflavin</text>
        <dbReference type="Rhea" id="RHEA:20772"/>
        <dbReference type="ChEBI" id="CHEBI:15378"/>
        <dbReference type="ChEBI" id="CHEBI:15934"/>
        <dbReference type="ChEBI" id="CHEBI:57986"/>
        <dbReference type="ChEBI" id="CHEBI:58201"/>
        <dbReference type="EC" id="2.5.1.9"/>
    </reaction>
</comment>
<organism evidence="13 14">
    <name type="scientific">Abyssicoccus albus</name>
    <dbReference type="NCBI Taxonomy" id="1817405"/>
    <lineage>
        <taxon>Bacteria</taxon>
        <taxon>Bacillati</taxon>
        <taxon>Bacillota</taxon>
        <taxon>Bacilli</taxon>
        <taxon>Bacillales</taxon>
        <taxon>Abyssicoccaceae</taxon>
    </lineage>
</organism>
<accession>A0A3N5C554</accession>
<dbReference type="NCBIfam" id="TIGR00187">
    <property type="entry name" value="ribE"/>
    <property type="match status" value="1"/>
</dbReference>
<evidence type="ECO:0000256" key="8">
    <source>
        <dbReference type="ARBA" id="ARBA00022679"/>
    </source>
</evidence>
<feature type="domain" description="Lumazine-binding" evidence="12">
    <location>
        <begin position="1"/>
        <end position="97"/>
    </location>
</feature>
<dbReference type="PANTHER" id="PTHR21098:SF12">
    <property type="entry name" value="RIBOFLAVIN SYNTHASE"/>
    <property type="match status" value="1"/>
</dbReference>
<reference evidence="13 14" key="1">
    <citation type="submission" date="2018-11" db="EMBL/GenBank/DDBJ databases">
        <title>Genomic Encyclopedia of Type Strains, Phase IV (KMG-IV): sequencing the most valuable type-strain genomes for metagenomic binning, comparative biology and taxonomic classification.</title>
        <authorList>
            <person name="Goeker M."/>
        </authorList>
    </citation>
    <scope>NUCLEOTIDE SEQUENCE [LARGE SCALE GENOMIC DNA]</scope>
    <source>
        <strain evidence="13 14">DSM 29158</strain>
    </source>
</reference>
<evidence type="ECO:0000256" key="4">
    <source>
        <dbReference type="ARBA" id="ARBA00011233"/>
    </source>
</evidence>
<comment type="function">
    <text evidence="2">Catalyzes the dismutation of two molecules of 6,7-dimethyl-8-ribityllumazine, resulting in the formation of riboflavin and 5-amino-6-(D-ribitylamino)uracil.</text>
</comment>
<dbReference type="EC" id="2.5.1.9" evidence="5 10"/>
<dbReference type="InterPro" id="IPR001783">
    <property type="entry name" value="Lumazine-bd"/>
</dbReference>
<dbReference type="AlphaFoldDB" id="A0A3N5C554"/>
<dbReference type="InterPro" id="IPR023366">
    <property type="entry name" value="ATP_synth_asu-like_sf"/>
</dbReference>
<dbReference type="PANTHER" id="PTHR21098">
    <property type="entry name" value="RIBOFLAVIN SYNTHASE ALPHA CHAIN"/>
    <property type="match status" value="1"/>
</dbReference>
<evidence type="ECO:0000313" key="13">
    <source>
        <dbReference type="EMBL" id="RPF57418.1"/>
    </source>
</evidence>
<dbReference type="SUPFAM" id="SSF63380">
    <property type="entry name" value="Riboflavin synthase domain-like"/>
    <property type="match status" value="2"/>
</dbReference>
<dbReference type="PIRSF" id="PIRSF000498">
    <property type="entry name" value="Riboflavin_syn_A"/>
    <property type="match status" value="1"/>
</dbReference>
<dbReference type="FunFam" id="2.40.30.20:FF:000004">
    <property type="entry name" value="Riboflavin synthase, alpha subunit"/>
    <property type="match status" value="1"/>
</dbReference>
<dbReference type="FunFam" id="2.40.30.20:FF:000003">
    <property type="entry name" value="Riboflavin synthase, alpha subunit"/>
    <property type="match status" value="1"/>
</dbReference>
<dbReference type="Gene3D" id="2.40.30.20">
    <property type="match status" value="2"/>
</dbReference>
<keyword evidence="9" id="KW-0677">Repeat</keyword>
<dbReference type="GO" id="GO:0009231">
    <property type="term" value="P:riboflavin biosynthetic process"/>
    <property type="evidence" value="ECO:0007669"/>
    <property type="project" value="UniProtKB-KW"/>
</dbReference>
<dbReference type="RefSeq" id="WP_123807075.1">
    <property type="nucleotide sequence ID" value="NZ_RKRK01000002.1"/>
</dbReference>
<dbReference type="NCBIfam" id="NF006767">
    <property type="entry name" value="PRK09289.1"/>
    <property type="match status" value="1"/>
</dbReference>
<evidence type="ECO:0000256" key="2">
    <source>
        <dbReference type="ARBA" id="ARBA00002803"/>
    </source>
</evidence>
<evidence type="ECO:0000256" key="3">
    <source>
        <dbReference type="ARBA" id="ARBA00004887"/>
    </source>
</evidence>
<dbReference type="Pfam" id="PF00677">
    <property type="entry name" value="Lum_binding"/>
    <property type="match status" value="2"/>
</dbReference>
<keyword evidence="7" id="KW-0686">Riboflavin biosynthesis</keyword>
<proteinExistence type="predicted"/>
<evidence type="ECO:0000259" key="12">
    <source>
        <dbReference type="PROSITE" id="PS51177"/>
    </source>
</evidence>
<evidence type="ECO:0000313" key="14">
    <source>
        <dbReference type="Proteomes" id="UP000277108"/>
    </source>
</evidence>
<evidence type="ECO:0000256" key="6">
    <source>
        <dbReference type="ARBA" id="ARBA00013950"/>
    </source>
</evidence>
<name>A0A3N5C554_9BACL</name>
<keyword evidence="8" id="KW-0808">Transferase</keyword>
<dbReference type="GO" id="GO:0004746">
    <property type="term" value="F:riboflavin synthase activity"/>
    <property type="evidence" value="ECO:0007669"/>
    <property type="project" value="UniProtKB-UniRule"/>
</dbReference>
<dbReference type="EMBL" id="RKRK01000002">
    <property type="protein sequence ID" value="RPF57418.1"/>
    <property type="molecule type" value="Genomic_DNA"/>
</dbReference>
<feature type="domain" description="Lumazine-binding" evidence="12">
    <location>
        <begin position="98"/>
        <end position="196"/>
    </location>
</feature>
<feature type="repeat" description="Lumazine-binding" evidence="11">
    <location>
        <begin position="1"/>
        <end position="97"/>
    </location>
</feature>
<evidence type="ECO:0000256" key="10">
    <source>
        <dbReference type="NCBIfam" id="TIGR00187"/>
    </source>
</evidence>
<gene>
    <name evidence="13" type="ORF">EDD62_0036</name>
</gene>
<sequence>MFTGLIESTGLILSIDQSNNGLKTFTIQDDTVIQDINIGDSISINGVCLTVIYFDTNSFQVQAIKETLNITNLSMLNNDDIVNLERAMLPTTRFGGHIVQGHVDGVSEIIHYDNHSDHIEIKLSIPEHLMKYMSPKGSITVDGISLTLFDVYPSDNTATLSIIPETKQKTNISHRNIGDFVNIECDILIKHIDTLLQHQGGSKYDL</sequence>
<protein>
    <recommendedName>
        <fullName evidence="6 10">Riboflavin synthase</fullName>
        <ecNumber evidence="5 10">2.5.1.9</ecNumber>
    </recommendedName>
</protein>
<dbReference type="InterPro" id="IPR017938">
    <property type="entry name" value="Riboflavin_synthase-like_b-brl"/>
</dbReference>
<evidence type="ECO:0000256" key="11">
    <source>
        <dbReference type="PROSITE-ProRule" id="PRU00524"/>
    </source>
</evidence>
<dbReference type="InterPro" id="IPR026017">
    <property type="entry name" value="Lumazine-bd_dom"/>
</dbReference>
<evidence type="ECO:0000256" key="1">
    <source>
        <dbReference type="ARBA" id="ARBA00000968"/>
    </source>
</evidence>
<evidence type="ECO:0000256" key="7">
    <source>
        <dbReference type="ARBA" id="ARBA00022619"/>
    </source>
</evidence>
<feature type="repeat" description="Lumazine-binding" evidence="11">
    <location>
        <begin position="98"/>
        <end position="196"/>
    </location>
</feature>
<evidence type="ECO:0000256" key="9">
    <source>
        <dbReference type="ARBA" id="ARBA00022737"/>
    </source>
</evidence>
<dbReference type="OrthoDB" id="9788537at2"/>
<dbReference type="PROSITE" id="PS51177">
    <property type="entry name" value="LUMAZINE_BIND"/>
    <property type="match status" value="2"/>
</dbReference>
<dbReference type="Proteomes" id="UP000277108">
    <property type="component" value="Unassembled WGS sequence"/>
</dbReference>
<comment type="subunit">
    <text evidence="4">Homotrimer.</text>
</comment>
<dbReference type="CDD" id="cd00402">
    <property type="entry name" value="Riboflavin_synthase_like"/>
    <property type="match status" value="1"/>
</dbReference>
<comment type="caution">
    <text evidence="13">The sequence shown here is derived from an EMBL/GenBank/DDBJ whole genome shotgun (WGS) entry which is preliminary data.</text>
</comment>
<comment type="pathway">
    <text evidence="3">Cofactor biosynthesis; riboflavin biosynthesis; riboflavin from 2-hydroxy-3-oxobutyl phosphate and 5-amino-6-(D-ribitylamino)uracil: step 2/2.</text>
</comment>
<keyword evidence="14" id="KW-1185">Reference proteome</keyword>